<evidence type="ECO:0000313" key="3">
    <source>
        <dbReference type="Proteomes" id="UP000008782"/>
    </source>
</evidence>
<dbReference type="VEuPathDB" id="FungiDB:GLRG_04531"/>
<name>E3QET1_COLGM</name>
<feature type="region of interest" description="Disordered" evidence="1">
    <location>
        <begin position="62"/>
        <end position="92"/>
    </location>
</feature>
<evidence type="ECO:0000256" key="1">
    <source>
        <dbReference type="SAM" id="MobiDB-lite"/>
    </source>
</evidence>
<dbReference type="GeneID" id="24409896"/>
<evidence type="ECO:0000313" key="2">
    <source>
        <dbReference type="EMBL" id="EFQ29387.1"/>
    </source>
</evidence>
<dbReference type="HOGENOM" id="CLU_2413131_0_0_1"/>
<reference evidence="3" key="1">
    <citation type="journal article" date="2012" name="Nat. Genet.">
        <title>Lifestyle transitions in plant pathogenic Colletotrichum fungi deciphered by genome and transcriptome analyses.</title>
        <authorList>
            <person name="O'Connell R.J."/>
            <person name="Thon M.R."/>
            <person name="Hacquard S."/>
            <person name="Amyotte S.G."/>
            <person name="Kleemann J."/>
            <person name="Torres M.F."/>
            <person name="Damm U."/>
            <person name="Buiate E.A."/>
            <person name="Epstein L."/>
            <person name="Alkan N."/>
            <person name="Altmueller J."/>
            <person name="Alvarado-Balderrama L."/>
            <person name="Bauser C.A."/>
            <person name="Becker C."/>
            <person name="Birren B.W."/>
            <person name="Chen Z."/>
            <person name="Choi J."/>
            <person name="Crouch J.A."/>
            <person name="Duvick J.P."/>
            <person name="Farman M.A."/>
            <person name="Gan P."/>
            <person name="Heiman D."/>
            <person name="Henrissat B."/>
            <person name="Howard R.J."/>
            <person name="Kabbage M."/>
            <person name="Koch C."/>
            <person name="Kracher B."/>
            <person name="Kubo Y."/>
            <person name="Law A.D."/>
            <person name="Lebrun M.-H."/>
            <person name="Lee Y.-H."/>
            <person name="Miyara I."/>
            <person name="Moore N."/>
            <person name="Neumann U."/>
            <person name="Nordstroem K."/>
            <person name="Panaccione D.G."/>
            <person name="Panstruga R."/>
            <person name="Place M."/>
            <person name="Proctor R.H."/>
            <person name="Prusky D."/>
            <person name="Rech G."/>
            <person name="Reinhardt R."/>
            <person name="Rollins J.A."/>
            <person name="Rounsley S."/>
            <person name="Schardl C.L."/>
            <person name="Schwartz D.C."/>
            <person name="Shenoy N."/>
            <person name="Shirasu K."/>
            <person name="Sikhakolli U.R."/>
            <person name="Stueber K."/>
            <person name="Sukno S.A."/>
            <person name="Sweigard J.A."/>
            <person name="Takano Y."/>
            <person name="Takahara H."/>
            <person name="Trail F."/>
            <person name="van der Does H.C."/>
            <person name="Voll L.M."/>
            <person name="Will I."/>
            <person name="Young S."/>
            <person name="Zeng Q."/>
            <person name="Zhang J."/>
            <person name="Zhou S."/>
            <person name="Dickman M.B."/>
            <person name="Schulze-Lefert P."/>
            <person name="Ver Loren van Themaat E."/>
            <person name="Ma L.-J."/>
            <person name="Vaillancourt L.J."/>
        </authorList>
    </citation>
    <scope>NUCLEOTIDE SEQUENCE [LARGE SCALE GENOMIC DNA]</scope>
    <source>
        <strain evidence="3">M1.001 / M2 / FGSC 10212</strain>
    </source>
</reference>
<keyword evidence="3" id="KW-1185">Reference proteome</keyword>
<proteinExistence type="predicted"/>
<feature type="compositionally biased region" description="Polar residues" evidence="1">
    <location>
        <begin position="64"/>
        <end position="81"/>
    </location>
</feature>
<gene>
    <name evidence="2" type="ORF">GLRG_04531</name>
</gene>
<dbReference type="AlphaFoldDB" id="E3QET1"/>
<dbReference type="EMBL" id="GG697344">
    <property type="protein sequence ID" value="EFQ29387.1"/>
    <property type="molecule type" value="Genomic_DNA"/>
</dbReference>
<accession>E3QET1</accession>
<organism evidence="3">
    <name type="scientific">Colletotrichum graminicola (strain M1.001 / M2 / FGSC 10212)</name>
    <name type="common">Maize anthracnose fungus</name>
    <name type="synonym">Glomerella graminicola</name>
    <dbReference type="NCBI Taxonomy" id="645133"/>
    <lineage>
        <taxon>Eukaryota</taxon>
        <taxon>Fungi</taxon>
        <taxon>Dikarya</taxon>
        <taxon>Ascomycota</taxon>
        <taxon>Pezizomycotina</taxon>
        <taxon>Sordariomycetes</taxon>
        <taxon>Hypocreomycetidae</taxon>
        <taxon>Glomerellales</taxon>
        <taxon>Glomerellaceae</taxon>
        <taxon>Colletotrichum</taxon>
        <taxon>Colletotrichum graminicola species complex</taxon>
    </lineage>
</organism>
<protein>
    <submittedName>
        <fullName evidence="2">Uncharacterized protein</fullName>
    </submittedName>
</protein>
<dbReference type="Proteomes" id="UP000008782">
    <property type="component" value="Unassembled WGS sequence"/>
</dbReference>
<sequence>MPALVRKLAGNNVVPGVYRPVRSLPALLSPGCCCQGNTAPRLSVRNGMSEFRLEAAAKRPRVTGTLSDVQSAPSVTGSGQENEAYEHYDPGV</sequence>
<dbReference type="RefSeq" id="XP_008093407.1">
    <property type="nucleotide sequence ID" value="XM_008095216.1"/>
</dbReference>